<proteinExistence type="predicted"/>
<dbReference type="OrthoDB" id="10425696at2759"/>
<sequence>MKSITVGKKDWHIISTFLEVKFRTGFAAEMWGLHNSKTERFQKLELSQKALGEYNCIFGKRLWDDPHCCTAYTQAGSLEKEAPEEHMLLFCPYSGSVSAGRNDGCSTFGVTTKKVIGSIGGFNSQRLARVDGAGTWIPVL</sequence>
<dbReference type="Proteomes" id="UP000737018">
    <property type="component" value="Unassembled WGS sequence"/>
</dbReference>
<name>A0A8J4VK92_9ROSI</name>
<reference evidence="1" key="1">
    <citation type="submission" date="2020-03" db="EMBL/GenBank/DDBJ databases">
        <title>Castanea mollissima Vanexum genome sequencing.</title>
        <authorList>
            <person name="Staton M."/>
        </authorList>
    </citation>
    <scope>NUCLEOTIDE SEQUENCE</scope>
    <source>
        <tissue evidence="1">Leaf</tissue>
    </source>
</reference>
<evidence type="ECO:0000313" key="2">
    <source>
        <dbReference type="Proteomes" id="UP000737018"/>
    </source>
</evidence>
<keyword evidence="2" id="KW-1185">Reference proteome</keyword>
<organism evidence="1 2">
    <name type="scientific">Castanea mollissima</name>
    <name type="common">Chinese chestnut</name>
    <dbReference type="NCBI Taxonomy" id="60419"/>
    <lineage>
        <taxon>Eukaryota</taxon>
        <taxon>Viridiplantae</taxon>
        <taxon>Streptophyta</taxon>
        <taxon>Embryophyta</taxon>
        <taxon>Tracheophyta</taxon>
        <taxon>Spermatophyta</taxon>
        <taxon>Magnoliopsida</taxon>
        <taxon>eudicotyledons</taxon>
        <taxon>Gunneridae</taxon>
        <taxon>Pentapetalae</taxon>
        <taxon>rosids</taxon>
        <taxon>fabids</taxon>
        <taxon>Fagales</taxon>
        <taxon>Fagaceae</taxon>
        <taxon>Castanea</taxon>
    </lineage>
</organism>
<dbReference type="AlphaFoldDB" id="A0A8J4VK92"/>
<comment type="caution">
    <text evidence="1">The sequence shown here is derived from an EMBL/GenBank/DDBJ whole genome shotgun (WGS) entry which is preliminary data.</text>
</comment>
<dbReference type="EMBL" id="JRKL02004419">
    <property type="protein sequence ID" value="KAF3952649.1"/>
    <property type="molecule type" value="Genomic_DNA"/>
</dbReference>
<accession>A0A8J4VK92</accession>
<protein>
    <submittedName>
        <fullName evidence="1">Uncharacterized protein</fullName>
    </submittedName>
</protein>
<evidence type="ECO:0000313" key="1">
    <source>
        <dbReference type="EMBL" id="KAF3952649.1"/>
    </source>
</evidence>
<gene>
    <name evidence="1" type="ORF">CMV_021818</name>
</gene>